<dbReference type="RefSeq" id="WP_057319584.1">
    <property type="nucleotide sequence ID" value="NZ_CAXSKO010000001.1"/>
</dbReference>
<proteinExistence type="predicted"/>
<protein>
    <submittedName>
        <fullName evidence="1">Uncharacterized protein</fullName>
    </submittedName>
</protein>
<accession>A0A173V6E7</accession>
<evidence type="ECO:0000313" key="2">
    <source>
        <dbReference type="Proteomes" id="UP000095591"/>
    </source>
</evidence>
<evidence type="ECO:0000313" key="1">
    <source>
        <dbReference type="EMBL" id="CUN22791.1"/>
    </source>
</evidence>
<organism evidence="1 2">
    <name type="scientific">Parabacteroides distasonis</name>
    <dbReference type="NCBI Taxonomy" id="823"/>
    <lineage>
        <taxon>Bacteria</taxon>
        <taxon>Pseudomonadati</taxon>
        <taxon>Bacteroidota</taxon>
        <taxon>Bacteroidia</taxon>
        <taxon>Bacteroidales</taxon>
        <taxon>Tannerellaceae</taxon>
        <taxon>Parabacteroides</taxon>
    </lineage>
</organism>
<dbReference type="EMBL" id="CYXP01000006">
    <property type="protein sequence ID" value="CUN22791.1"/>
    <property type="molecule type" value="Genomic_DNA"/>
</dbReference>
<sequence length="229" mass="23210">MRKSIHPIDDSSSVIYSGTLGDLFQMLPNIPSASYSVNIWCIGKGGMGGNAGNGWGLYKGGAGGAGANGGVLCVSSSIKYSDNIKLEYTNDDGTYGAKVSSNKFTLKAYNGGNGENGTNASAFGGNGDGGTGGTGRANKAEGAIMVIHNWHDPKAPSGGRVPNSTPPNAIFSCEYTTSYGKASAGSGGSAPTSPSPGCIVLELMLPIGFVGEQVINQIFIGDTKINQAL</sequence>
<name>A0A173V6E7_PARDI</name>
<reference evidence="1 2" key="1">
    <citation type="submission" date="2015-09" db="EMBL/GenBank/DDBJ databases">
        <authorList>
            <consortium name="Pathogen Informatics"/>
        </authorList>
    </citation>
    <scope>NUCLEOTIDE SEQUENCE [LARGE SCALE GENOMIC DNA]</scope>
    <source>
        <strain evidence="1 2">2789STDY5608872</strain>
    </source>
</reference>
<dbReference type="Proteomes" id="UP000095591">
    <property type="component" value="Unassembled WGS sequence"/>
</dbReference>
<dbReference type="AlphaFoldDB" id="A0A173V6E7"/>
<gene>
    <name evidence="1" type="ORF">ERS852429_02686</name>
</gene>